<name>A0ACC6JRU0_9PSED</name>
<accession>A0ACC6JRU0</accession>
<sequence>MSSQELLLPCATPHMLAYRSTFLLSGLCMGAWAPLVPYARTRAGIDDAALGLLLLCLGLGSLVMMPLAGILNARRGCRFTMHVGIALVLLTLPLLATTHSFIGLMFALVVFGAGCGSVDVTMNVQGVMVERATGRSLMSGFHGLFSLGAIISAAGITVLLWLGATPLMASGAVMAILVAFVLTHGRQLLGRSGDEGSPIFVRPTRKVLVLGMLCLFAFLAEGAILDWSAVFLADERGVQHSLAGLGYAVFAVMMALGRLNGDRTLLKLGPRVVLIGGGLVVMLGFAMVVLANDWLFNLVGFAVIGAGLANIAPVYLSLAGAQKTMPGELAIAAATSLGYLGILMGPAAIGFVAHASSLPLALLAVAALMIAIIVTTTRLVPKVSPQRLH</sequence>
<reference evidence="1" key="1">
    <citation type="submission" date="2023-07" db="EMBL/GenBank/DDBJ databases">
        <title>Sorghum-associated microbial communities from plants grown in Nebraska, USA.</title>
        <authorList>
            <person name="Schachtman D."/>
        </authorList>
    </citation>
    <scope>NUCLEOTIDE SEQUENCE</scope>
    <source>
        <strain evidence="1">BE46</strain>
    </source>
</reference>
<dbReference type="EMBL" id="JAVDSD010000009">
    <property type="protein sequence ID" value="MDR6609001.1"/>
    <property type="molecule type" value="Genomic_DNA"/>
</dbReference>
<evidence type="ECO:0000313" key="2">
    <source>
        <dbReference type="Proteomes" id="UP001259420"/>
    </source>
</evidence>
<comment type="caution">
    <text evidence="1">The sequence shown here is derived from an EMBL/GenBank/DDBJ whole genome shotgun (WGS) entry which is preliminary data.</text>
</comment>
<dbReference type="Proteomes" id="UP001259420">
    <property type="component" value="Unassembled WGS sequence"/>
</dbReference>
<gene>
    <name evidence="1" type="ORF">J2X87_004098</name>
</gene>
<organism evidence="1 2">
    <name type="scientific">Pseudomonas synxantha</name>
    <dbReference type="NCBI Taxonomy" id="47883"/>
    <lineage>
        <taxon>Bacteria</taxon>
        <taxon>Pseudomonadati</taxon>
        <taxon>Pseudomonadota</taxon>
        <taxon>Gammaproteobacteria</taxon>
        <taxon>Pseudomonadales</taxon>
        <taxon>Pseudomonadaceae</taxon>
        <taxon>Pseudomonas</taxon>
    </lineage>
</organism>
<proteinExistence type="predicted"/>
<protein>
    <submittedName>
        <fullName evidence="1">MFS family arabinose efflux permease</fullName>
    </submittedName>
</protein>
<evidence type="ECO:0000313" key="1">
    <source>
        <dbReference type="EMBL" id="MDR6609001.1"/>
    </source>
</evidence>
<keyword evidence="2" id="KW-1185">Reference proteome</keyword>